<dbReference type="EMBL" id="ASPP01002543">
    <property type="protein sequence ID" value="ETO34464.1"/>
    <property type="molecule type" value="Genomic_DNA"/>
</dbReference>
<sequence length="232" mass="27292">NRSFQRTEPIENEGPTLLDAKEQIELSFNTKHHVKEITEWSRSFQKRGSQKRVQIKSKSGNLSTMKAELLEKLSERMKTLRVAFQSRVEAILFSTPKLYKKLYKFTDDEINKILPLQKVFQLSIRELRIILKRYPYILKLDVQSQVVPRFKNTLFATYTTYSFFAYVYTYIKGLKELFPNQDITTIVIRSPVLLSQDVSVWMNRRDKVSNVLNVHPKILEMLIIRATGDIVQ</sequence>
<comment type="caution">
    <text evidence="1">The sequence shown here is derived from an EMBL/GenBank/DDBJ whole genome shotgun (WGS) entry which is preliminary data.</text>
</comment>
<proteinExistence type="predicted"/>
<accession>X6P8T1</accession>
<gene>
    <name evidence="1" type="ORF">RFI_02630</name>
</gene>
<feature type="non-terminal residue" evidence="1">
    <location>
        <position position="1"/>
    </location>
</feature>
<organism evidence="1 2">
    <name type="scientific">Reticulomyxa filosa</name>
    <dbReference type="NCBI Taxonomy" id="46433"/>
    <lineage>
        <taxon>Eukaryota</taxon>
        <taxon>Sar</taxon>
        <taxon>Rhizaria</taxon>
        <taxon>Retaria</taxon>
        <taxon>Foraminifera</taxon>
        <taxon>Monothalamids</taxon>
        <taxon>Reticulomyxidae</taxon>
        <taxon>Reticulomyxa</taxon>
    </lineage>
</organism>
<protein>
    <submittedName>
        <fullName evidence="1">Uncharacterized protein</fullName>
    </submittedName>
</protein>
<evidence type="ECO:0000313" key="1">
    <source>
        <dbReference type="EMBL" id="ETO34464.1"/>
    </source>
</evidence>
<name>X6P8T1_RETFI</name>
<evidence type="ECO:0000313" key="2">
    <source>
        <dbReference type="Proteomes" id="UP000023152"/>
    </source>
</evidence>
<reference evidence="1 2" key="1">
    <citation type="journal article" date="2013" name="Curr. Biol.">
        <title>The Genome of the Foraminiferan Reticulomyxa filosa.</title>
        <authorList>
            <person name="Glockner G."/>
            <person name="Hulsmann N."/>
            <person name="Schleicher M."/>
            <person name="Noegel A.A."/>
            <person name="Eichinger L."/>
            <person name="Gallinger C."/>
            <person name="Pawlowski J."/>
            <person name="Sierra R."/>
            <person name="Euteneuer U."/>
            <person name="Pillet L."/>
            <person name="Moustafa A."/>
            <person name="Platzer M."/>
            <person name="Groth M."/>
            <person name="Szafranski K."/>
            <person name="Schliwa M."/>
        </authorList>
    </citation>
    <scope>NUCLEOTIDE SEQUENCE [LARGE SCALE GENOMIC DNA]</scope>
</reference>
<keyword evidence="2" id="KW-1185">Reference proteome</keyword>
<dbReference type="Proteomes" id="UP000023152">
    <property type="component" value="Unassembled WGS sequence"/>
</dbReference>
<dbReference type="AlphaFoldDB" id="X6P8T1"/>